<proteinExistence type="predicted"/>
<dbReference type="AlphaFoldDB" id="A0ABD6B2A5"/>
<keyword evidence="2" id="KW-1185">Reference proteome</keyword>
<evidence type="ECO:0000313" key="2">
    <source>
        <dbReference type="Proteomes" id="UP001597187"/>
    </source>
</evidence>
<evidence type="ECO:0008006" key="3">
    <source>
        <dbReference type="Google" id="ProtNLM"/>
    </source>
</evidence>
<comment type="caution">
    <text evidence="1">The sequence shown here is derived from an EMBL/GenBank/DDBJ whole genome shotgun (WGS) entry which is preliminary data.</text>
</comment>
<gene>
    <name evidence="1" type="ORF">ACFSBT_20750</name>
</gene>
<reference evidence="1 2" key="1">
    <citation type="journal article" date="2019" name="Int. J. Syst. Evol. Microbiol.">
        <title>The Global Catalogue of Microorganisms (GCM) 10K type strain sequencing project: providing services to taxonomists for standard genome sequencing and annotation.</title>
        <authorList>
            <consortium name="The Broad Institute Genomics Platform"/>
            <consortium name="The Broad Institute Genome Sequencing Center for Infectious Disease"/>
            <person name="Wu L."/>
            <person name="Ma J."/>
        </authorList>
    </citation>
    <scope>NUCLEOTIDE SEQUENCE [LARGE SCALE GENOMIC DNA]</scope>
    <source>
        <strain evidence="1 2">CGMCC 1.12563</strain>
    </source>
</reference>
<accession>A0ABD6B2A5</accession>
<name>A0ABD6B2A5_9EURY</name>
<dbReference type="EMBL" id="JBHUDC010000010">
    <property type="protein sequence ID" value="MFD1515716.1"/>
    <property type="molecule type" value="Genomic_DNA"/>
</dbReference>
<protein>
    <recommendedName>
        <fullName evidence="3">C2H2-type domain-containing protein</fullName>
    </recommendedName>
</protein>
<sequence>MSLAEFHDETNNMFHCLRCERVFVSFDVYWHHRDGAGMDSEGDRVELEPGDAFPSTASVGTLEPCGGSA</sequence>
<dbReference type="Proteomes" id="UP001597187">
    <property type="component" value="Unassembled WGS sequence"/>
</dbReference>
<dbReference type="RefSeq" id="WP_250875640.1">
    <property type="nucleotide sequence ID" value="NZ_JALXFV010000010.1"/>
</dbReference>
<organism evidence="1 2">
    <name type="scientific">Halomarina rubra</name>
    <dbReference type="NCBI Taxonomy" id="2071873"/>
    <lineage>
        <taxon>Archaea</taxon>
        <taxon>Methanobacteriati</taxon>
        <taxon>Methanobacteriota</taxon>
        <taxon>Stenosarchaea group</taxon>
        <taxon>Halobacteria</taxon>
        <taxon>Halobacteriales</taxon>
        <taxon>Natronomonadaceae</taxon>
        <taxon>Halomarina</taxon>
    </lineage>
</organism>
<evidence type="ECO:0000313" key="1">
    <source>
        <dbReference type="EMBL" id="MFD1515716.1"/>
    </source>
</evidence>